<name>A0A0K2TAC9_LEPSM</name>
<evidence type="ECO:0000256" key="1">
    <source>
        <dbReference type="SAM" id="MobiDB-lite"/>
    </source>
</evidence>
<reference evidence="2" key="1">
    <citation type="submission" date="2014-05" db="EMBL/GenBank/DDBJ databases">
        <authorList>
            <person name="Chronopoulou M."/>
        </authorList>
    </citation>
    <scope>NUCLEOTIDE SEQUENCE</scope>
    <source>
        <tissue evidence="2">Whole organism</tissue>
    </source>
</reference>
<dbReference type="AlphaFoldDB" id="A0A0K2TAC9"/>
<evidence type="ECO:0000313" key="2">
    <source>
        <dbReference type="EMBL" id="CDW22522.1"/>
    </source>
</evidence>
<proteinExistence type="predicted"/>
<sequence>MATILSRGSTFPSNRMSRPRPVEQGHRIVKLSRLKLMSIGTP</sequence>
<organism evidence="2">
    <name type="scientific">Lepeophtheirus salmonis</name>
    <name type="common">Salmon louse</name>
    <name type="synonym">Caligus salmonis</name>
    <dbReference type="NCBI Taxonomy" id="72036"/>
    <lineage>
        <taxon>Eukaryota</taxon>
        <taxon>Metazoa</taxon>
        <taxon>Ecdysozoa</taxon>
        <taxon>Arthropoda</taxon>
        <taxon>Crustacea</taxon>
        <taxon>Multicrustacea</taxon>
        <taxon>Hexanauplia</taxon>
        <taxon>Copepoda</taxon>
        <taxon>Siphonostomatoida</taxon>
        <taxon>Caligidae</taxon>
        <taxon>Lepeophtheirus</taxon>
    </lineage>
</organism>
<feature type="compositionally biased region" description="Polar residues" evidence="1">
    <location>
        <begin position="1"/>
        <end position="16"/>
    </location>
</feature>
<feature type="region of interest" description="Disordered" evidence="1">
    <location>
        <begin position="1"/>
        <end position="27"/>
    </location>
</feature>
<dbReference type="EMBL" id="HACA01005161">
    <property type="protein sequence ID" value="CDW22522.1"/>
    <property type="molecule type" value="Transcribed_RNA"/>
</dbReference>
<protein>
    <submittedName>
        <fullName evidence="2">Uncharacterized protein</fullName>
    </submittedName>
</protein>
<accession>A0A0K2TAC9</accession>